<dbReference type="AlphaFoldDB" id="A0AAW1VBW6"/>
<protein>
    <submittedName>
        <fullName evidence="2">Uncharacterized protein</fullName>
    </submittedName>
</protein>
<reference evidence="2 3" key="1">
    <citation type="submission" date="2023-03" db="EMBL/GenBank/DDBJ databases">
        <title>Genome insight into feeding habits of ladybird beetles.</title>
        <authorList>
            <person name="Li H.-S."/>
            <person name="Huang Y.-H."/>
            <person name="Pang H."/>
        </authorList>
    </citation>
    <scope>NUCLEOTIDE SEQUENCE [LARGE SCALE GENOMIC DNA]</scope>
    <source>
        <strain evidence="2">SYSU_2023b</strain>
        <tissue evidence="2">Whole body</tissue>
    </source>
</reference>
<dbReference type="EMBL" id="JARQZJ010000123">
    <property type="protein sequence ID" value="KAK9889787.1"/>
    <property type="molecule type" value="Genomic_DNA"/>
</dbReference>
<feature type="signal peptide" evidence="1">
    <location>
        <begin position="1"/>
        <end position="20"/>
    </location>
</feature>
<comment type="caution">
    <text evidence="2">The sequence shown here is derived from an EMBL/GenBank/DDBJ whole genome shotgun (WGS) entry which is preliminary data.</text>
</comment>
<evidence type="ECO:0000256" key="1">
    <source>
        <dbReference type="SAM" id="SignalP"/>
    </source>
</evidence>
<evidence type="ECO:0000313" key="3">
    <source>
        <dbReference type="Proteomes" id="UP001431783"/>
    </source>
</evidence>
<gene>
    <name evidence="2" type="ORF">WA026_007164</name>
</gene>
<keyword evidence="3" id="KW-1185">Reference proteome</keyword>
<name>A0AAW1VBW6_9CUCU</name>
<dbReference type="Proteomes" id="UP001431783">
    <property type="component" value="Unassembled WGS sequence"/>
</dbReference>
<keyword evidence="1" id="KW-0732">Signal</keyword>
<proteinExistence type="predicted"/>
<sequence length="102" mass="10906">MKFVACKIIIFSLVFCEVCSLKCSPSACAAVLCEAPPAKCPHGYILKPSGYCLCCNSCKKILYEGGNCTSESPIGGVISDKVVCDDKLICLNNVCRKPSHSH</sequence>
<evidence type="ECO:0000313" key="2">
    <source>
        <dbReference type="EMBL" id="KAK9889787.1"/>
    </source>
</evidence>
<organism evidence="2 3">
    <name type="scientific">Henosepilachna vigintioctopunctata</name>
    <dbReference type="NCBI Taxonomy" id="420089"/>
    <lineage>
        <taxon>Eukaryota</taxon>
        <taxon>Metazoa</taxon>
        <taxon>Ecdysozoa</taxon>
        <taxon>Arthropoda</taxon>
        <taxon>Hexapoda</taxon>
        <taxon>Insecta</taxon>
        <taxon>Pterygota</taxon>
        <taxon>Neoptera</taxon>
        <taxon>Endopterygota</taxon>
        <taxon>Coleoptera</taxon>
        <taxon>Polyphaga</taxon>
        <taxon>Cucujiformia</taxon>
        <taxon>Coccinelloidea</taxon>
        <taxon>Coccinellidae</taxon>
        <taxon>Epilachninae</taxon>
        <taxon>Epilachnini</taxon>
        <taxon>Henosepilachna</taxon>
    </lineage>
</organism>
<feature type="chain" id="PRO_5043351578" evidence="1">
    <location>
        <begin position="21"/>
        <end position="102"/>
    </location>
</feature>
<accession>A0AAW1VBW6</accession>